<dbReference type="PANTHER" id="PTHR43265">
    <property type="entry name" value="ESTERASE ESTD"/>
    <property type="match status" value="1"/>
</dbReference>
<dbReference type="EMBL" id="JACXZS010000016">
    <property type="protein sequence ID" value="MBD3943807.1"/>
    <property type="molecule type" value="Genomic_DNA"/>
</dbReference>
<dbReference type="Gene3D" id="3.40.50.1820">
    <property type="entry name" value="alpha/beta hydrolase"/>
    <property type="match status" value="1"/>
</dbReference>
<dbReference type="InterPro" id="IPR029058">
    <property type="entry name" value="AB_hydrolase_fold"/>
</dbReference>
<dbReference type="SUPFAM" id="SSF53474">
    <property type="entry name" value="alpha/beta-Hydrolases"/>
    <property type="match status" value="1"/>
</dbReference>
<evidence type="ECO:0000313" key="1">
    <source>
        <dbReference type="EMBL" id="MBD3943807.1"/>
    </source>
</evidence>
<proteinExistence type="predicted"/>
<dbReference type="RefSeq" id="WP_191173398.1">
    <property type="nucleotide sequence ID" value="NZ_JACXZS010000016.1"/>
</dbReference>
<dbReference type="GO" id="GO:0016787">
    <property type="term" value="F:hydrolase activity"/>
    <property type="evidence" value="ECO:0007669"/>
    <property type="project" value="UniProtKB-KW"/>
</dbReference>
<evidence type="ECO:0000313" key="2">
    <source>
        <dbReference type="Proteomes" id="UP000598426"/>
    </source>
</evidence>
<accession>A0ABR8NVN5</accession>
<gene>
    <name evidence="1" type="ORF">IF188_19110</name>
</gene>
<protein>
    <submittedName>
        <fullName evidence="1">Alpha/beta hydrolase</fullName>
    </submittedName>
</protein>
<reference evidence="1 2" key="1">
    <citation type="submission" date="2020-09" db="EMBL/GenBank/DDBJ databases">
        <title>Isolation and identification of active actinomycetes.</title>
        <authorList>
            <person name="Li X."/>
        </authorList>
    </citation>
    <scope>NUCLEOTIDE SEQUENCE [LARGE SCALE GENOMIC DNA]</scope>
    <source>
        <strain evidence="1 2">NEAU-LLC</strain>
    </source>
</reference>
<keyword evidence="1" id="KW-0378">Hydrolase</keyword>
<name>A0ABR8NVN5_9MICO</name>
<keyword evidence="2" id="KW-1185">Reference proteome</keyword>
<dbReference type="InterPro" id="IPR053145">
    <property type="entry name" value="AB_hydrolase_Est10"/>
</dbReference>
<comment type="caution">
    <text evidence="1">The sequence shown here is derived from an EMBL/GenBank/DDBJ whole genome shotgun (WGS) entry which is preliminary data.</text>
</comment>
<sequence>MTLSTEVSWQLDGITMYGTVTHPDGEGPFPGVVLVAGSGPTDRDWNSPLMPGTNGSGRLLAEALADAGYASIRYDKRASGPHVMQNLPALAGHISMQAHLDELTAAVERFAAQPSVDASRLAGFGNSEGCLHLLHYASPVHEDPGRQHPLSALVLTGAPGRSVGEVFVSQLTQQLAGAPDLLPLVAEAAARYSAGEPADPDERLPEPVRQAFQSFETPMNLPFARELWNEDAADSLALVTIPTLVVIGGKDVQIDVRADGDPLQAAAQGRAGVSFVFPADADHVLKHEPRSREEVLASGVSSYNADDARLDAEAMHVILDWLRTELD</sequence>
<dbReference type="PANTHER" id="PTHR43265:SF1">
    <property type="entry name" value="ESTERASE ESTD"/>
    <property type="match status" value="1"/>
</dbReference>
<dbReference type="Proteomes" id="UP000598426">
    <property type="component" value="Unassembled WGS sequence"/>
</dbReference>
<organism evidence="1 2">
    <name type="scientific">Microbacterium helvum</name>
    <dbReference type="NCBI Taxonomy" id="2773713"/>
    <lineage>
        <taxon>Bacteria</taxon>
        <taxon>Bacillati</taxon>
        <taxon>Actinomycetota</taxon>
        <taxon>Actinomycetes</taxon>
        <taxon>Micrococcales</taxon>
        <taxon>Microbacteriaceae</taxon>
        <taxon>Microbacterium</taxon>
    </lineage>
</organism>